<sequence length="52" mass="5822">QTIICIHQFSGLSCTSVTIYCLQIVPHLFGQNCKKLIAKTAVLSQRLHISHK</sequence>
<evidence type="ECO:0000313" key="1">
    <source>
        <dbReference type="EMBL" id="KAI8044821.1"/>
    </source>
</evidence>
<feature type="non-terminal residue" evidence="1">
    <location>
        <position position="1"/>
    </location>
</feature>
<dbReference type="AlphaFoldDB" id="A0A9P9YXD2"/>
<gene>
    <name evidence="1" type="ORF">M5D96_000993</name>
</gene>
<dbReference type="Proteomes" id="UP001059596">
    <property type="component" value="Chromosome 3R"/>
</dbReference>
<dbReference type="EMBL" id="JAMKOV010000001">
    <property type="protein sequence ID" value="KAI8044821.1"/>
    <property type="molecule type" value="Genomic_DNA"/>
</dbReference>
<evidence type="ECO:0000313" key="2">
    <source>
        <dbReference type="Proteomes" id="UP001059596"/>
    </source>
</evidence>
<organism evidence="1 2">
    <name type="scientific">Drosophila gunungcola</name>
    <name type="common">fruit fly</name>
    <dbReference type="NCBI Taxonomy" id="103775"/>
    <lineage>
        <taxon>Eukaryota</taxon>
        <taxon>Metazoa</taxon>
        <taxon>Ecdysozoa</taxon>
        <taxon>Arthropoda</taxon>
        <taxon>Hexapoda</taxon>
        <taxon>Insecta</taxon>
        <taxon>Pterygota</taxon>
        <taxon>Neoptera</taxon>
        <taxon>Endopterygota</taxon>
        <taxon>Diptera</taxon>
        <taxon>Brachycera</taxon>
        <taxon>Muscomorpha</taxon>
        <taxon>Ephydroidea</taxon>
        <taxon>Drosophilidae</taxon>
        <taxon>Drosophila</taxon>
        <taxon>Sophophora</taxon>
    </lineage>
</organism>
<proteinExistence type="predicted"/>
<reference evidence="1" key="1">
    <citation type="journal article" date="2023" name="Genome Biol. Evol.">
        <title>Long-read-based Genome Assembly of Drosophila gunungcola Reveals Fewer Chemosensory Genes in Flower-breeding Species.</title>
        <authorList>
            <person name="Negi A."/>
            <person name="Liao B.Y."/>
            <person name="Yeh S.D."/>
        </authorList>
    </citation>
    <scope>NUCLEOTIDE SEQUENCE</scope>
    <source>
        <strain evidence="1">Sukarami</strain>
    </source>
</reference>
<protein>
    <submittedName>
        <fullName evidence="1">Uncharacterized protein</fullName>
    </submittedName>
</protein>
<keyword evidence="2" id="KW-1185">Reference proteome</keyword>
<accession>A0A9P9YXD2</accession>
<name>A0A9P9YXD2_9MUSC</name>
<comment type="caution">
    <text evidence="1">The sequence shown here is derived from an EMBL/GenBank/DDBJ whole genome shotgun (WGS) entry which is preliminary data.</text>
</comment>